<dbReference type="Pfam" id="PF01612">
    <property type="entry name" value="DNA_pol_A_exo1"/>
    <property type="match status" value="1"/>
</dbReference>
<sequence length="94" mass="10675">VMHDSREDSSAFLSQFGIELAGVFDSQVAHTMMLEQQALRPFQISLNELLKMVLRLENEKEASLGQRMKKDPNVWPEPSSFKVFLFSTAELDAS</sequence>
<dbReference type="InterPro" id="IPR012337">
    <property type="entry name" value="RNaseH-like_sf"/>
</dbReference>
<dbReference type="Proteomes" id="UP001642464">
    <property type="component" value="Unassembled WGS sequence"/>
</dbReference>
<organism evidence="2 3">
    <name type="scientific">Durusdinium trenchii</name>
    <dbReference type="NCBI Taxonomy" id="1381693"/>
    <lineage>
        <taxon>Eukaryota</taxon>
        <taxon>Sar</taxon>
        <taxon>Alveolata</taxon>
        <taxon>Dinophyceae</taxon>
        <taxon>Suessiales</taxon>
        <taxon>Symbiodiniaceae</taxon>
        <taxon>Durusdinium</taxon>
    </lineage>
</organism>
<keyword evidence="3" id="KW-1185">Reference proteome</keyword>
<dbReference type="InterPro" id="IPR036397">
    <property type="entry name" value="RNaseH_sf"/>
</dbReference>
<name>A0ABP0PWJ9_9DINO</name>
<evidence type="ECO:0000313" key="3">
    <source>
        <dbReference type="Proteomes" id="UP001642464"/>
    </source>
</evidence>
<feature type="non-terminal residue" evidence="2">
    <location>
        <position position="1"/>
    </location>
</feature>
<proteinExistence type="predicted"/>
<dbReference type="PANTHER" id="PTHR46628">
    <property type="entry name" value="PIRNA BIOGENESIS PROTEIN EXD1"/>
    <property type="match status" value="1"/>
</dbReference>
<dbReference type="SUPFAM" id="SSF53098">
    <property type="entry name" value="Ribonuclease H-like"/>
    <property type="match status" value="1"/>
</dbReference>
<accession>A0ABP0PWJ9</accession>
<evidence type="ECO:0000313" key="2">
    <source>
        <dbReference type="EMBL" id="CAK9080410.1"/>
    </source>
</evidence>
<comment type="caution">
    <text evidence="2">The sequence shown here is derived from an EMBL/GenBank/DDBJ whole genome shotgun (WGS) entry which is preliminary data.</text>
</comment>
<feature type="domain" description="3'-5' exonuclease" evidence="1">
    <location>
        <begin position="1"/>
        <end position="68"/>
    </location>
</feature>
<dbReference type="InterPro" id="IPR052144">
    <property type="entry name" value="piRNA_biogenesis_EXD1"/>
</dbReference>
<dbReference type="Gene3D" id="3.30.420.10">
    <property type="entry name" value="Ribonuclease H-like superfamily/Ribonuclease H"/>
    <property type="match status" value="1"/>
</dbReference>
<gene>
    <name evidence="2" type="ORF">SCF082_LOCUS38329</name>
</gene>
<dbReference type="EMBL" id="CAXAMM010038720">
    <property type="protein sequence ID" value="CAK9080410.1"/>
    <property type="molecule type" value="Genomic_DNA"/>
</dbReference>
<dbReference type="InterPro" id="IPR002562">
    <property type="entry name" value="3'-5'_exonuclease_dom"/>
</dbReference>
<protein>
    <recommendedName>
        <fullName evidence="1">3'-5' exonuclease domain-containing protein</fullName>
    </recommendedName>
</protein>
<reference evidence="2 3" key="1">
    <citation type="submission" date="2024-02" db="EMBL/GenBank/DDBJ databases">
        <authorList>
            <person name="Chen Y."/>
            <person name="Shah S."/>
            <person name="Dougan E. K."/>
            <person name="Thang M."/>
            <person name="Chan C."/>
        </authorList>
    </citation>
    <scope>NUCLEOTIDE SEQUENCE [LARGE SCALE GENOMIC DNA]</scope>
</reference>
<dbReference type="PANTHER" id="PTHR46628:SF1">
    <property type="entry name" value="PIRNA BIOGENESIS PROTEIN EXD1"/>
    <property type="match status" value="1"/>
</dbReference>
<evidence type="ECO:0000259" key="1">
    <source>
        <dbReference type="Pfam" id="PF01612"/>
    </source>
</evidence>